<evidence type="ECO:0000256" key="2">
    <source>
        <dbReference type="ARBA" id="ARBA00009340"/>
    </source>
</evidence>
<dbReference type="EMBL" id="CP144058">
    <property type="protein sequence ID" value="WWD20081.1"/>
    <property type="molecule type" value="Genomic_DNA"/>
</dbReference>
<dbReference type="InterPro" id="IPR011989">
    <property type="entry name" value="ARM-like"/>
</dbReference>
<evidence type="ECO:0000313" key="9">
    <source>
        <dbReference type="Proteomes" id="UP000322225"/>
    </source>
</evidence>
<dbReference type="Pfam" id="PF12460">
    <property type="entry name" value="MMS19_C"/>
    <property type="match status" value="1"/>
</dbReference>
<keyword evidence="4 5" id="KW-0539">Nucleus</keyword>
<dbReference type="KEGG" id="ksn:43590847"/>
<dbReference type="GO" id="GO:0016226">
    <property type="term" value="P:iron-sulfur cluster assembly"/>
    <property type="evidence" value="ECO:0007669"/>
    <property type="project" value="UniProtKB-UniRule"/>
</dbReference>
<dbReference type="GO" id="GO:0097361">
    <property type="term" value="C:cytosolic [4Fe-4S] assembly targeting complex"/>
    <property type="evidence" value="ECO:0007669"/>
    <property type="project" value="UniProtKB-UniRule"/>
</dbReference>
<dbReference type="InterPro" id="IPR016024">
    <property type="entry name" value="ARM-type_fold"/>
</dbReference>
<comment type="subcellular location">
    <subcellularLocation>
        <location evidence="1 5">Nucleus</location>
    </subcellularLocation>
</comment>
<dbReference type="GO" id="GO:0006281">
    <property type="term" value="P:DNA repair"/>
    <property type="evidence" value="ECO:0007669"/>
    <property type="project" value="UniProtKB-UniRule"/>
</dbReference>
<keyword evidence="3" id="KW-0677">Repeat</keyword>
<comment type="similarity">
    <text evidence="2 5">Belongs to the MET18/MMS19 family.</text>
</comment>
<proteinExistence type="inferred from homology"/>
<keyword evidence="5" id="KW-0227">DNA damage</keyword>
<dbReference type="Gene3D" id="1.25.10.10">
    <property type="entry name" value="Leucine-rich Repeat Variant"/>
    <property type="match status" value="2"/>
</dbReference>
<evidence type="ECO:0000256" key="5">
    <source>
        <dbReference type="RuleBase" id="RU367072"/>
    </source>
</evidence>
<dbReference type="PANTHER" id="PTHR12891">
    <property type="entry name" value="DNA REPAIR/TRANSCRIPTION PROTEIN MET18/MMS19"/>
    <property type="match status" value="1"/>
</dbReference>
<evidence type="ECO:0000259" key="7">
    <source>
        <dbReference type="Pfam" id="PF14500"/>
    </source>
</evidence>
<keyword evidence="5" id="KW-0234">DNA repair</keyword>
<evidence type="ECO:0000313" key="8">
    <source>
        <dbReference type="EMBL" id="WWD20081.1"/>
    </source>
</evidence>
<evidence type="ECO:0000256" key="1">
    <source>
        <dbReference type="ARBA" id="ARBA00004123"/>
    </source>
</evidence>
<dbReference type="SUPFAM" id="SSF48371">
    <property type="entry name" value="ARM repeat"/>
    <property type="match status" value="1"/>
</dbReference>
<feature type="domain" description="MMS19 N-terminal" evidence="7">
    <location>
        <begin position="37"/>
        <end position="296"/>
    </location>
</feature>
<feature type="domain" description="MMS19 C-terminal" evidence="6">
    <location>
        <begin position="536"/>
        <end position="998"/>
    </location>
</feature>
<protein>
    <recommendedName>
        <fullName evidence="5">MMS19 nucleotide excision repair protein</fullName>
    </recommendedName>
</protein>
<reference evidence="8" key="2">
    <citation type="submission" date="2024-01" db="EMBL/GenBank/DDBJ databases">
        <title>Comparative genomics of Cryptococcus and Kwoniella reveals pathogenesis evolution and contrasting modes of karyotype evolution via chromosome fusion or intercentromeric recombination.</title>
        <authorList>
            <person name="Coelho M.A."/>
            <person name="David-Palma M."/>
            <person name="Shea T."/>
            <person name="Bowers K."/>
            <person name="McGinley-Smith S."/>
            <person name="Mohammad A.W."/>
            <person name="Gnirke A."/>
            <person name="Yurkov A.M."/>
            <person name="Nowrousian M."/>
            <person name="Sun S."/>
            <person name="Cuomo C.A."/>
            <person name="Heitman J."/>
        </authorList>
    </citation>
    <scope>NUCLEOTIDE SEQUENCE</scope>
    <source>
        <strain evidence="8">CBS 12478</strain>
    </source>
</reference>
<gene>
    <name evidence="8" type="ORF">CI109_104555</name>
</gene>
<name>A0AAJ8MYT2_9TREE</name>
<dbReference type="GO" id="GO:0005634">
    <property type="term" value="C:nucleus"/>
    <property type="evidence" value="ECO:0007669"/>
    <property type="project" value="UniProtKB-SubCell"/>
</dbReference>
<sequence>MDVPRLIRTQISTSELNPPQDLIDGINNGSVALLEIVKALGEYLTSTEDDVRLKGLTFLSNLLRVINPAKINRQATSTLTNFYLSKLDDFDSLPPALHGLTVLAKLPAFDDAAAVQVYKGVVEDVNMKSYAQATRHLVYVLFDTLLATHRSALKQMGTAFINSYTKMVDGEKDPRNLLLLFSMDRVILLEFDVKDHIEDLFDITFCYFPITFRPPPNDPYGITADDLKLALRGCMSASPYFAKMALPLFLEKFATATGQSMKDLQQTMAACFPVYGADAVGERGSELWEGIKTEILYSSDTTIEAAALSALESLIRTLYPTEQDAPTGLAQDIIKECLTILDEPDKSQALAATKILAALLRASPSAGKFAISQTLPKLFRQFNSPALPSHRSPILSTISSLLIAAQSVYAAPNTTRHHNVEKSLEQYRDGLMDVLREGLRTQGLKAPGIRGSVALVEIPAFWGRAEVEDIVRAMDEILVHDEDPEIRPEVIKGLTSISKIHPTTIESITLPLLFHNLPDQAPGASEAAARDKYRSILGSLSELCVQPALFQTLVIRITTKLDLLSSVPAAPSSDNDESMGEVDYRECNIAYAWDLLNTLNGVVDAKLQSKHTDISKYFEQLIPRLYTLIVGASQPRIGNAKPLFSDRRLLSIVARISETMMWELQPERQAKQFNAVYAAFEKGELKGIVHEPSQVASSSSPLRNGASTTEQDLIAIYSASVQGLKADTVLPFGSAPEYLSSKIHWAINIARDNFQVRYALELICAFVNKRETELRDSLETILDRIWEVDITDTTKDFEIRRRALLVYLHIIKALALLRQPLAYSALNSVVEALSLSNLDPEFVGEAAKGFGVLAKGKEKGSHLTAKLLHAQKLWNYVLPKLIEGDKDAQGKGRIVYLVAFASLLPLVPASLCLSDLATNLPLILRSLSLANPVQRSNAITALTSILETENMSADVDKILHAQAGTMVEGLLKSALVEEGTPSSDKVRSAAIRCLSTFPDVIRFEVLHSTKSSVLKELGKALDDPLRSVRKEAVECRAKWFRYGQAT</sequence>
<keyword evidence="9" id="KW-1185">Reference proteome</keyword>
<dbReference type="InterPro" id="IPR024687">
    <property type="entry name" value="MMS19_C"/>
</dbReference>
<evidence type="ECO:0000256" key="4">
    <source>
        <dbReference type="ARBA" id="ARBA00023242"/>
    </source>
</evidence>
<dbReference type="GeneID" id="43590847"/>
<dbReference type="PANTHER" id="PTHR12891:SF0">
    <property type="entry name" value="MMS19 NUCLEOTIDE EXCISION REPAIR PROTEIN HOMOLOG"/>
    <property type="match status" value="1"/>
</dbReference>
<reference evidence="8" key="1">
    <citation type="submission" date="2017-08" db="EMBL/GenBank/DDBJ databases">
        <authorList>
            <person name="Cuomo C."/>
            <person name="Billmyre B."/>
            <person name="Heitman J."/>
        </authorList>
    </citation>
    <scope>NUCLEOTIDE SEQUENCE</scope>
    <source>
        <strain evidence="8">CBS 12478</strain>
    </source>
</reference>
<dbReference type="GO" id="GO:0051604">
    <property type="term" value="P:protein maturation"/>
    <property type="evidence" value="ECO:0007669"/>
    <property type="project" value="UniProtKB-UniRule"/>
</dbReference>
<accession>A0AAJ8MYT2</accession>
<evidence type="ECO:0000259" key="6">
    <source>
        <dbReference type="Pfam" id="PF12460"/>
    </source>
</evidence>
<evidence type="ECO:0000256" key="3">
    <source>
        <dbReference type="ARBA" id="ARBA00022737"/>
    </source>
</evidence>
<dbReference type="InterPro" id="IPR039920">
    <property type="entry name" value="MMS19"/>
</dbReference>
<dbReference type="Pfam" id="PF14500">
    <property type="entry name" value="MMS19_N"/>
    <property type="match status" value="1"/>
</dbReference>
<organism evidence="8 9">
    <name type="scientific">Kwoniella shandongensis</name>
    <dbReference type="NCBI Taxonomy" id="1734106"/>
    <lineage>
        <taxon>Eukaryota</taxon>
        <taxon>Fungi</taxon>
        <taxon>Dikarya</taxon>
        <taxon>Basidiomycota</taxon>
        <taxon>Agaricomycotina</taxon>
        <taxon>Tremellomycetes</taxon>
        <taxon>Tremellales</taxon>
        <taxon>Cryptococcaceae</taxon>
        <taxon>Kwoniella</taxon>
    </lineage>
</organism>
<dbReference type="AlphaFoldDB" id="A0AAJ8MYT2"/>
<dbReference type="Proteomes" id="UP000322225">
    <property type="component" value="Chromosome 8"/>
</dbReference>
<dbReference type="InterPro" id="IPR029240">
    <property type="entry name" value="MMS19_N"/>
</dbReference>
<comment type="function">
    <text evidence="5">Key component of the cytosolic iron-sulfur protein assembly (CIA) complex, a multiprotein complex that mediates the incorporation of iron-sulfur cluster into apoproteins specifically involved in DNA metabolism and genomic integrity. In the CIA complex, MMS19 acts as an adapter between early-acting CIA components and a subset of cellular target iron-sulfur proteins.</text>
</comment>
<dbReference type="RefSeq" id="XP_065823592.1">
    <property type="nucleotide sequence ID" value="XM_065967520.1"/>
</dbReference>